<organism evidence="1">
    <name type="scientific">marine sediment metagenome</name>
    <dbReference type="NCBI Taxonomy" id="412755"/>
    <lineage>
        <taxon>unclassified sequences</taxon>
        <taxon>metagenomes</taxon>
        <taxon>ecological metagenomes</taxon>
    </lineage>
</organism>
<proteinExistence type="predicted"/>
<protein>
    <submittedName>
        <fullName evidence="1">Uncharacterized protein</fullName>
    </submittedName>
</protein>
<evidence type="ECO:0000313" key="1">
    <source>
        <dbReference type="EMBL" id="KKM90250.1"/>
    </source>
</evidence>
<dbReference type="EMBL" id="LAZR01006696">
    <property type="protein sequence ID" value="KKM90250.1"/>
    <property type="molecule type" value="Genomic_DNA"/>
</dbReference>
<gene>
    <name evidence="1" type="ORF">LCGC14_1240590</name>
</gene>
<accession>A0A0F9NN43</accession>
<dbReference type="AlphaFoldDB" id="A0A0F9NN43"/>
<reference evidence="1" key="1">
    <citation type="journal article" date="2015" name="Nature">
        <title>Complex archaea that bridge the gap between prokaryotes and eukaryotes.</title>
        <authorList>
            <person name="Spang A."/>
            <person name="Saw J.H."/>
            <person name="Jorgensen S.L."/>
            <person name="Zaremba-Niedzwiedzka K."/>
            <person name="Martijn J."/>
            <person name="Lind A.E."/>
            <person name="van Eijk R."/>
            <person name="Schleper C."/>
            <person name="Guy L."/>
            <person name="Ettema T.J."/>
        </authorList>
    </citation>
    <scope>NUCLEOTIDE SEQUENCE</scope>
</reference>
<sequence>MIPKKLYYIVTYKIHGGVEMAKVKGPLFSLEASGSVAKTVVYSKWKGRQYVRQHTIPLNPQSPLQVNVRTAMTLLVAYWQTLAAGVTDLYDAEGKKFNYSGFNYFVKRGMAAYVIQLTTAVTPASVTVSGNPPAEIWIWT</sequence>
<name>A0A0F9NN43_9ZZZZ</name>
<comment type="caution">
    <text evidence="1">The sequence shown here is derived from an EMBL/GenBank/DDBJ whole genome shotgun (WGS) entry which is preliminary data.</text>
</comment>